<evidence type="ECO:0000313" key="2">
    <source>
        <dbReference type="Proteomes" id="UP000186922"/>
    </source>
</evidence>
<organism evidence="1 2">
    <name type="scientific">Ramazzottius varieornatus</name>
    <name type="common">Water bear</name>
    <name type="synonym">Tardigrade</name>
    <dbReference type="NCBI Taxonomy" id="947166"/>
    <lineage>
        <taxon>Eukaryota</taxon>
        <taxon>Metazoa</taxon>
        <taxon>Ecdysozoa</taxon>
        <taxon>Tardigrada</taxon>
        <taxon>Eutardigrada</taxon>
        <taxon>Parachela</taxon>
        <taxon>Hypsibioidea</taxon>
        <taxon>Ramazzottiidae</taxon>
        <taxon>Ramazzottius</taxon>
    </lineage>
</organism>
<reference evidence="1 2" key="1">
    <citation type="journal article" date="2016" name="Nat. Commun.">
        <title>Extremotolerant tardigrade genome and improved radiotolerance of human cultured cells by tardigrade-unique protein.</title>
        <authorList>
            <person name="Hashimoto T."/>
            <person name="Horikawa D.D."/>
            <person name="Saito Y."/>
            <person name="Kuwahara H."/>
            <person name="Kozuka-Hata H."/>
            <person name="Shin-I T."/>
            <person name="Minakuchi Y."/>
            <person name="Ohishi K."/>
            <person name="Motoyama A."/>
            <person name="Aizu T."/>
            <person name="Enomoto A."/>
            <person name="Kondo K."/>
            <person name="Tanaka S."/>
            <person name="Hara Y."/>
            <person name="Koshikawa S."/>
            <person name="Sagara H."/>
            <person name="Miura T."/>
            <person name="Yokobori S."/>
            <person name="Miyagawa K."/>
            <person name="Suzuki Y."/>
            <person name="Kubo T."/>
            <person name="Oyama M."/>
            <person name="Kohara Y."/>
            <person name="Fujiyama A."/>
            <person name="Arakawa K."/>
            <person name="Katayama T."/>
            <person name="Toyoda A."/>
            <person name="Kunieda T."/>
        </authorList>
    </citation>
    <scope>NUCLEOTIDE SEQUENCE [LARGE SCALE GENOMIC DNA]</scope>
    <source>
        <strain evidence="1 2">YOKOZUNA-1</strain>
    </source>
</reference>
<keyword evidence="2" id="KW-1185">Reference proteome</keyword>
<evidence type="ECO:0000313" key="1">
    <source>
        <dbReference type="EMBL" id="GAU91998.1"/>
    </source>
</evidence>
<dbReference type="Proteomes" id="UP000186922">
    <property type="component" value="Unassembled WGS sequence"/>
</dbReference>
<accession>A0A1D1V0P0</accession>
<dbReference type="AlphaFoldDB" id="A0A1D1V0P0"/>
<dbReference type="EMBL" id="BDGG01000002">
    <property type="protein sequence ID" value="GAU91998.1"/>
    <property type="molecule type" value="Genomic_DNA"/>
</dbReference>
<proteinExistence type="predicted"/>
<gene>
    <name evidence="1" type="primary">RvY_04150-1</name>
    <name evidence="1" type="synonym">RvY_04150.1</name>
    <name evidence="1" type="ORF">RvY_04150</name>
</gene>
<name>A0A1D1V0P0_RAMVA</name>
<comment type="caution">
    <text evidence="1">The sequence shown here is derived from an EMBL/GenBank/DDBJ whole genome shotgun (WGS) entry which is preliminary data.</text>
</comment>
<sequence>MELECYTGFCSTTSLHITKPVNRIKGSQITVVITWSRGSKASICNTWFVPLISIQTCQTQSARKLAVAAGQDFFTTCMMAVTWTDHKRDDKFVQKAQ</sequence>
<protein>
    <submittedName>
        <fullName evidence="1">Uncharacterized protein</fullName>
    </submittedName>
</protein>